<sequence length="265" mass="30702">MSTRFPDFSFYNDIDTITNLIQIKNTPFHLQTLNLNDHVSALELKFNNLKKTNKKKIGGRKYTWTAEIKSSEDNELDQKYKWVVEVKDGKKKGDPLDKSYKFSGEIKGKSGKSDIIKTYKFEASSGNACESSEHLEKKVDTKKNIKKSQHTKLVEITDAEHDHGGEVLRQAFCKRVGRVKEKQKELSPQDAVILIQMNFRAYLIQRSQALRAFRELAIAKTKLKEIKTLFKNFTYRRRVARDAEELQRFNEKIVVLLLTVDAIEV</sequence>
<dbReference type="Proteomes" id="UP001454036">
    <property type="component" value="Unassembled WGS sequence"/>
</dbReference>
<accession>A0AAV3NQR4</accession>
<dbReference type="InterPro" id="IPR040400">
    <property type="entry name" value="BAG5/6/7/8"/>
</dbReference>
<organism evidence="2 3">
    <name type="scientific">Lithospermum erythrorhizon</name>
    <name type="common">Purple gromwell</name>
    <name type="synonym">Lithospermum officinale var. erythrorhizon</name>
    <dbReference type="NCBI Taxonomy" id="34254"/>
    <lineage>
        <taxon>Eukaryota</taxon>
        <taxon>Viridiplantae</taxon>
        <taxon>Streptophyta</taxon>
        <taxon>Embryophyta</taxon>
        <taxon>Tracheophyta</taxon>
        <taxon>Spermatophyta</taxon>
        <taxon>Magnoliopsida</taxon>
        <taxon>eudicotyledons</taxon>
        <taxon>Gunneridae</taxon>
        <taxon>Pentapetalae</taxon>
        <taxon>asterids</taxon>
        <taxon>lamiids</taxon>
        <taxon>Boraginales</taxon>
        <taxon>Boraginaceae</taxon>
        <taxon>Boraginoideae</taxon>
        <taxon>Lithospermeae</taxon>
        <taxon>Lithospermum</taxon>
    </lineage>
</organism>
<protein>
    <submittedName>
        <fullName evidence="2">Uncharacterized protein</fullName>
    </submittedName>
</protein>
<evidence type="ECO:0000256" key="1">
    <source>
        <dbReference type="ARBA" id="ARBA00023186"/>
    </source>
</evidence>
<reference evidence="2 3" key="1">
    <citation type="submission" date="2024-01" db="EMBL/GenBank/DDBJ databases">
        <title>The complete chloroplast genome sequence of Lithospermum erythrorhizon: insights into the phylogenetic relationship among Boraginaceae species and the maternal lineages of purple gromwells.</title>
        <authorList>
            <person name="Okada T."/>
            <person name="Watanabe K."/>
        </authorList>
    </citation>
    <scope>NUCLEOTIDE SEQUENCE [LARGE SCALE GENOMIC DNA]</scope>
</reference>
<evidence type="ECO:0000313" key="2">
    <source>
        <dbReference type="EMBL" id="GAA0141268.1"/>
    </source>
</evidence>
<name>A0AAV3NQR4_LITER</name>
<dbReference type="EMBL" id="BAABME010015453">
    <property type="protein sequence ID" value="GAA0141268.1"/>
    <property type="molecule type" value="Genomic_DNA"/>
</dbReference>
<keyword evidence="3" id="KW-1185">Reference proteome</keyword>
<evidence type="ECO:0000313" key="3">
    <source>
        <dbReference type="Proteomes" id="UP001454036"/>
    </source>
</evidence>
<dbReference type="AlphaFoldDB" id="A0AAV3NQR4"/>
<dbReference type="GO" id="GO:0006457">
    <property type="term" value="P:protein folding"/>
    <property type="evidence" value="ECO:0007669"/>
    <property type="project" value="TreeGrafter"/>
</dbReference>
<proteinExistence type="predicted"/>
<dbReference type="PANTHER" id="PTHR33322:SF3">
    <property type="entry name" value="BAG FAMILY MOLECULAR CHAPERONE REGULATOR 7"/>
    <property type="match status" value="1"/>
</dbReference>
<gene>
    <name evidence="2" type="ORF">LIER_35361</name>
</gene>
<dbReference type="GO" id="GO:0009506">
    <property type="term" value="C:plasmodesma"/>
    <property type="evidence" value="ECO:0007669"/>
    <property type="project" value="TreeGrafter"/>
</dbReference>
<keyword evidence="1" id="KW-0143">Chaperone</keyword>
<comment type="caution">
    <text evidence="2">The sequence shown here is derived from an EMBL/GenBank/DDBJ whole genome shotgun (WGS) entry which is preliminary data.</text>
</comment>
<dbReference type="PANTHER" id="PTHR33322">
    <property type="entry name" value="BAG DOMAIN CONTAINING PROTEIN, EXPRESSED"/>
    <property type="match status" value="1"/>
</dbReference>